<organism evidence="5 6">
    <name type="scientific">Loxostege sticticalis</name>
    <name type="common">Beet webworm moth</name>
    <dbReference type="NCBI Taxonomy" id="481309"/>
    <lineage>
        <taxon>Eukaryota</taxon>
        <taxon>Metazoa</taxon>
        <taxon>Ecdysozoa</taxon>
        <taxon>Arthropoda</taxon>
        <taxon>Hexapoda</taxon>
        <taxon>Insecta</taxon>
        <taxon>Pterygota</taxon>
        <taxon>Neoptera</taxon>
        <taxon>Endopterygota</taxon>
        <taxon>Lepidoptera</taxon>
        <taxon>Glossata</taxon>
        <taxon>Ditrysia</taxon>
        <taxon>Pyraloidea</taxon>
        <taxon>Crambidae</taxon>
        <taxon>Pyraustinae</taxon>
        <taxon>Loxostege</taxon>
    </lineage>
</organism>
<feature type="signal peptide" evidence="4">
    <location>
        <begin position="1"/>
        <end position="18"/>
    </location>
</feature>
<protein>
    <submittedName>
        <fullName evidence="5">Uncharacterized protein</fullName>
    </submittedName>
</protein>
<gene>
    <name evidence="5" type="ORF">ABMA27_002457</name>
</gene>
<evidence type="ECO:0000256" key="1">
    <source>
        <dbReference type="ARBA" id="ARBA00004613"/>
    </source>
</evidence>
<evidence type="ECO:0000256" key="3">
    <source>
        <dbReference type="ARBA" id="ARBA00022525"/>
    </source>
</evidence>
<comment type="subcellular location">
    <subcellularLocation>
        <location evidence="1">Secreted</location>
    </subcellularLocation>
</comment>
<dbReference type="PANTHER" id="PTHR21066">
    <property type="entry name" value="ODORANT-BINDING PROTEIN 59A-RELATED"/>
    <property type="match status" value="1"/>
</dbReference>
<keyword evidence="6" id="KW-1185">Reference proteome</keyword>
<dbReference type="Proteomes" id="UP001549920">
    <property type="component" value="Unassembled WGS sequence"/>
</dbReference>
<proteinExistence type="inferred from homology"/>
<feature type="chain" id="PRO_5046228733" evidence="4">
    <location>
        <begin position="19"/>
        <end position="686"/>
    </location>
</feature>
<evidence type="ECO:0000256" key="4">
    <source>
        <dbReference type="SAM" id="SignalP"/>
    </source>
</evidence>
<keyword evidence="3" id="KW-0964">Secreted</keyword>
<keyword evidence="4" id="KW-0732">Signal</keyword>
<comment type="similarity">
    <text evidence="2">Belongs to the PBP/GOBP family.</text>
</comment>
<dbReference type="PANTHER" id="PTHR21066:SF3">
    <property type="entry name" value="IP02236P"/>
    <property type="match status" value="1"/>
</dbReference>
<reference evidence="5 6" key="1">
    <citation type="submission" date="2024-06" db="EMBL/GenBank/DDBJ databases">
        <title>A chromosome-level genome assembly of beet webworm, Loxostege sticticalis.</title>
        <authorList>
            <person name="Zhang Y."/>
        </authorList>
    </citation>
    <scope>NUCLEOTIDE SEQUENCE [LARGE SCALE GENOMIC DNA]</scope>
    <source>
        <strain evidence="5">AQ026</strain>
        <tissue evidence="5">Whole body</tissue>
    </source>
</reference>
<evidence type="ECO:0000313" key="6">
    <source>
        <dbReference type="Proteomes" id="UP001549920"/>
    </source>
</evidence>
<evidence type="ECO:0000256" key="2">
    <source>
        <dbReference type="ARBA" id="ARBA00008098"/>
    </source>
</evidence>
<name>A0ABR3HTR3_LOXSC</name>
<dbReference type="EMBL" id="JBEUOH010000013">
    <property type="protein sequence ID" value="KAL0879943.1"/>
    <property type="molecule type" value="Genomic_DNA"/>
</dbReference>
<evidence type="ECO:0000313" key="5">
    <source>
        <dbReference type="EMBL" id="KAL0879943.1"/>
    </source>
</evidence>
<sequence length="686" mass="77678">MRFLCLCLLLQSVLYSEATFGTPYLVNSRLCQNWTCVNSKLGLPNSLPPRDQYTQILKTLLPSGAWQDVVERVLDSCYGTRPRNYVGTCPGQALLLCTVDNLIENCPEESWRKDDGCYPVTSLAGTKNMFTQSRYQNLEKNLPTERRPAWFMRNYFNSKCCNVPQLVNSTVLSECGFNHFMNYFEHKPRTENIGEKTHFMKRVTSAPPKHNARIFDFNSIPVTEKGPDGFGDKLQVADLYPENNNLDALSCCDMTEFIAPSWQSECGFALNWNKQTRLTVAENLAPTTTVPPTTTAAPLNKDVRIVPLSCEKETCVFQKLNIVSESGSVDMEAYSKLLDNFTSLHPSWASARARVITMCISRPNHGYQADCEINKLLACTLDILSENCPYANKNDSCRHTRQDNTVCQISTSRYRPKNRRAVCGLPNLVSSEVLSECGLTSVSRTEYVPEHKPKLLQGWRNSKYACKDSTPPTACIMTKMGVLNKYGFMDYFRMKDRIRSFTTNHPEWSALVDVYINAFSGMPMYREYCNSPKKLLNVVDAMLMTCPITKRRNTPQCTELFANMTNTAPVNNNQNVTKEKLTEILQHFNHMFLPSSKLAKKTVYKRTNPLFDFGMFDSTNVPPVETLDLKTTKKIPVILPVYMRSNPLLRANTASTGPYKTGVFQTSSFKLHGKIPSTPLPFPNMP</sequence>
<accession>A0ABR3HTR3</accession>
<dbReference type="InterPro" id="IPR052295">
    <property type="entry name" value="Odorant-binding_protein"/>
</dbReference>
<comment type="caution">
    <text evidence="5">The sequence shown here is derived from an EMBL/GenBank/DDBJ whole genome shotgun (WGS) entry which is preliminary data.</text>
</comment>